<accession>A0A6A5F446</accession>
<reference evidence="2 3" key="1">
    <citation type="submission" date="2019-06" db="EMBL/GenBank/DDBJ databases">
        <title>A chromosome-scale genome assembly of the European perch, Perca fluviatilis.</title>
        <authorList>
            <person name="Roques C."/>
            <person name="Zahm M."/>
            <person name="Cabau C."/>
            <person name="Klopp C."/>
            <person name="Bouchez O."/>
            <person name="Donnadieu C."/>
            <person name="Kuhl H."/>
            <person name="Gislard M."/>
            <person name="Guendouz S."/>
            <person name="Journot L."/>
            <person name="Haffray P."/>
            <person name="Bestin A."/>
            <person name="Morvezen R."/>
            <person name="Feron R."/>
            <person name="Wen M."/>
            <person name="Jouanno E."/>
            <person name="Herpin A."/>
            <person name="Schartl M."/>
            <person name="Postlethwait J."/>
            <person name="Schaerlinger B."/>
            <person name="Chardard D."/>
            <person name="Lecocq T."/>
            <person name="Poncet C."/>
            <person name="Jaffrelo L."/>
            <person name="Lampietro C."/>
            <person name="Guiguen Y."/>
        </authorList>
    </citation>
    <scope>NUCLEOTIDE SEQUENCE [LARGE SCALE GENOMIC DNA]</scope>
    <source>
        <tissue evidence="2">Blood</tissue>
    </source>
</reference>
<dbReference type="AlphaFoldDB" id="A0A6A5F446"/>
<evidence type="ECO:0000256" key="1">
    <source>
        <dbReference type="SAM" id="MobiDB-lite"/>
    </source>
</evidence>
<gene>
    <name evidence="2" type="ORF">PFLUV_G00093410</name>
</gene>
<comment type="caution">
    <text evidence="2">The sequence shown here is derived from an EMBL/GenBank/DDBJ whole genome shotgun (WGS) entry which is preliminary data.</text>
</comment>
<protein>
    <submittedName>
        <fullName evidence="2">Uncharacterized protein</fullName>
    </submittedName>
</protein>
<organism evidence="2 3">
    <name type="scientific">Perca fluviatilis</name>
    <name type="common">European perch</name>
    <dbReference type="NCBI Taxonomy" id="8168"/>
    <lineage>
        <taxon>Eukaryota</taxon>
        <taxon>Metazoa</taxon>
        <taxon>Chordata</taxon>
        <taxon>Craniata</taxon>
        <taxon>Vertebrata</taxon>
        <taxon>Euteleostomi</taxon>
        <taxon>Actinopterygii</taxon>
        <taxon>Neopterygii</taxon>
        <taxon>Teleostei</taxon>
        <taxon>Neoteleostei</taxon>
        <taxon>Acanthomorphata</taxon>
        <taxon>Eupercaria</taxon>
        <taxon>Perciformes</taxon>
        <taxon>Percoidei</taxon>
        <taxon>Percidae</taxon>
        <taxon>Percinae</taxon>
        <taxon>Perca</taxon>
    </lineage>
</organism>
<feature type="region of interest" description="Disordered" evidence="1">
    <location>
        <begin position="57"/>
        <end position="95"/>
    </location>
</feature>
<feature type="region of interest" description="Disordered" evidence="1">
    <location>
        <begin position="290"/>
        <end position="314"/>
    </location>
</feature>
<proteinExistence type="predicted"/>
<sequence>MASRGISPAMASRGIGPAMASRGISPAMASRGISPAMASRGISPAMASRGISPAMASRGISPATASRGISPATASRGISPATAASGPASSAVATPPAGSAVVTLPASSAQVLGEGLESVRLRPVPLLSRSPGCPPPPPVFCLYGAGRALREEYLKAEAFRYNAFMIIKKMASMSKVLDQRQPRDPTPKELMVELLHSIFVLGKINTPPVTPKDILSEDADLMKECKSLLPLTFDLYSSEKPRSIPVPRRGPFSCVLDMVVHDNKKSVKPQTGLEQEKNIMKDLQDLIKNLEPKEKKKTKENEDKKKNKNQNNNKILLKTKPLKKTKPLVSTAICVSQSKKDSGSGSERFYGVSVSIGNPKHYIREVLIGASCHKFWHEYVADAVMTFYPEPDKNKSLIKTYFDGKIKVPGCVRCETFDLYKEGSELNVKPPCPLCCELFGFKKEGGRENPHGNCDEAESLKKTKPTTKNYPHGNCAEAESLSNLFKEDEKVRKKVQPTSDMYTKNSRTQAVKNFREALWNYVEKLQENIFTLPKDFKWGNN</sequence>
<name>A0A6A5F446_PERFL</name>
<dbReference type="EMBL" id="VHII01000008">
    <property type="protein sequence ID" value="KAF1386318.1"/>
    <property type="molecule type" value="Genomic_DNA"/>
</dbReference>
<dbReference type="Proteomes" id="UP000465112">
    <property type="component" value="Chromosome 8"/>
</dbReference>
<feature type="compositionally biased region" description="Basic and acidic residues" evidence="1">
    <location>
        <begin position="290"/>
        <end position="305"/>
    </location>
</feature>
<evidence type="ECO:0000313" key="3">
    <source>
        <dbReference type="Proteomes" id="UP000465112"/>
    </source>
</evidence>
<evidence type="ECO:0000313" key="2">
    <source>
        <dbReference type="EMBL" id="KAF1386318.1"/>
    </source>
</evidence>
<keyword evidence="3" id="KW-1185">Reference proteome</keyword>
<feature type="compositionally biased region" description="Low complexity" evidence="1">
    <location>
        <begin position="79"/>
        <end position="95"/>
    </location>
</feature>